<evidence type="ECO:0000256" key="6">
    <source>
        <dbReference type="ARBA" id="ARBA00022833"/>
    </source>
</evidence>
<feature type="binding site" evidence="11">
    <location>
        <position position="181"/>
    </location>
    <ligand>
        <name>NAD(+)</name>
        <dbReference type="ChEBI" id="CHEBI:57540"/>
    </ligand>
</feature>
<sequence length="595" mass="63973">MLGWVLGAGAVDDSERIDALRAEIAHHDDLYFRQAAPEITDYEYDLLKIELRRLERAAGLLVDESPIGDDSSGNSTDRVMHEHPMLSLDKAYSADEVGEFMDRVQEAAGGESVRFAVEPKFDGVAVSVTLHRGNLMRAATRGDGESGEDVTAQVNAIRGLRYEFGWDVDEVPIETIELRGEVYLTDAAFAALNRERVANGEAVFRHPRSVAAGAIKLEDLAAVASRTLSIVFHGWGEVSPAESEPTSVMAFQQWLEARGLPSVRDARFAETRSSVEMESVVHAVRTLAEGYPTDGVVIKVDDVALQRKLGLAATAPRWALARKFAPPRAETTLTAVVWQVGRTGALTPVAEFRPVSLSGTVIARASLHNVAEVRRRDLRIGDVVWVEKAGEIIPTIGGVERDRRGPDSRPLRLPSRCPSCDQPVQGVDELRCENFDCEAQVVQRIEHFASRNALNIRGLGPGTVAKLVDAGLVRSPADLYALTVESLESVSGIGAATAAKLWRAIEASRAAPLERVLVGLGLPGVGPAAAQRLAERLASLDQLADVATNEGLENELGAAGAEALGIALRRPEWRALIRAMAANGVGAGSLRAAAR</sequence>
<dbReference type="Gene3D" id="1.10.150.20">
    <property type="entry name" value="5' to 3' exonuclease, C-terminal subdomain"/>
    <property type="match status" value="2"/>
</dbReference>
<evidence type="ECO:0000313" key="14">
    <source>
        <dbReference type="EMBL" id="WED63769.1"/>
    </source>
</evidence>
<dbReference type="SUPFAM" id="SSF47781">
    <property type="entry name" value="RuvA domain 2-like"/>
    <property type="match status" value="1"/>
</dbReference>
<dbReference type="InterPro" id="IPR004150">
    <property type="entry name" value="NAD_DNA_ligase_OB"/>
</dbReference>
<feature type="binding site" evidence="11">
    <location>
        <begin position="41"/>
        <end position="45"/>
    </location>
    <ligand>
        <name>NAD(+)</name>
        <dbReference type="ChEBI" id="CHEBI:57540"/>
    </ligand>
</feature>
<evidence type="ECO:0000256" key="10">
    <source>
        <dbReference type="ARBA" id="ARBA00034005"/>
    </source>
</evidence>
<dbReference type="EC" id="6.5.1.2" evidence="11"/>
<dbReference type="SUPFAM" id="SSF50249">
    <property type="entry name" value="Nucleic acid-binding proteins"/>
    <property type="match status" value="1"/>
</dbReference>
<organism evidence="14 15">
    <name type="scientific">Synoicihabitans lomoniglobus</name>
    <dbReference type="NCBI Taxonomy" id="2909285"/>
    <lineage>
        <taxon>Bacteria</taxon>
        <taxon>Pseudomonadati</taxon>
        <taxon>Verrucomicrobiota</taxon>
        <taxon>Opitutia</taxon>
        <taxon>Opitutales</taxon>
        <taxon>Opitutaceae</taxon>
        <taxon>Synoicihabitans</taxon>
    </lineage>
</organism>
<keyword evidence="5 11" id="KW-0227">DNA damage</keyword>
<feature type="domain" description="NAD-dependent DNA ligase N-terminal" evidence="13">
    <location>
        <begin position="12"/>
        <end position="453"/>
    </location>
</feature>
<dbReference type="GO" id="GO:0003911">
    <property type="term" value="F:DNA ligase (NAD+) activity"/>
    <property type="evidence" value="ECO:0007669"/>
    <property type="project" value="UniProtKB-UniRule"/>
</dbReference>
<keyword evidence="9 11" id="KW-0234">DNA repair</keyword>
<keyword evidence="6 11" id="KW-0862">Zinc</keyword>
<feature type="binding site" evidence="11">
    <location>
        <position position="323"/>
    </location>
    <ligand>
        <name>NAD(+)</name>
        <dbReference type="ChEBI" id="CHEBI:57540"/>
    </ligand>
</feature>
<dbReference type="InterPro" id="IPR013840">
    <property type="entry name" value="DNAligase_N"/>
</dbReference>
<feature type="binding site" evidence="11">
    <location>
        <position position="118"/>
    </location>
    <ligand>
        <name>NAD(+)</name>
        <dbReference type="ChEBI" id="CHEBI:57540"/>
    </ligand>
</feature>
<dbReference type="InterPro" id="IPR012340">
    <property type="entry name" value="NA-bd_OB-fold"/>
</dbReference>
<evidence type="ECO:0000313" key="15">
    <source>
        <dbReference type="Proteomes" id="UP001218638"/>
    </source>
</evidence>
<evidence type="ECO:0000256" key="2">
    <source>
        <dbReference type="ARBA" id="ARBA00022598"/>
    </source>
</evidence>
<protein>
    <recommendedName>
        <fullName evidence="11">DNA ligase</fullName>
        <ecNumber evidence="11">6.5.1.2</ecNumber>
    </recommendedName>
    <alternativeName>
        <fullName evidence="11">Polydeoxyribonucleotide synthase [NAD(+)]</fullName>
    </alternativeName>
</protein>
<feature type="binding site" evidence="11">
    <location>
        <position position="141"/>
    </location>
    <ligand>
        <name>NAD(+)</name>
        <dbReference type="ChEBI" id="CHEBI:57540"/>
    </ligand>
</feature>
<dbReference type="Pfam" id="PF14520">
    <property type="entry name" value="HHH_5"/>
    <property type="match status" value="1"/>
</dbReference>
<keyword evidence="8 11" id="KW-0520">NAD</keyword>
<evidence type="ECO:0000259" key="13">
    <source>
        <dbReference type="SMART" id="SM00532"/>
    </source>
</evidence>
<keyword evidence="2 11" id="KW-0436">Ligase</keyword>
<evidence type="ECO:0000256" key="8">
    <source>
        <dbReference type="ARBA" id="ARBA00023027"/>
    </source>
</evidence>
<dbReference type="Pfam" id="PF03120">
    <property type="entry name" value="OB_DNA_ligase"/>
    <property type="match status" value="1"/>
</dbReference>
<comment type="function">
    <text evidence="1 11">DNA ligase that catalyzes the formation of phosphodiester linkages between 5'-phosphoryl and 3'-hydroxyl groups in double-stranded DNA using NAD as a coenzyme and as the energy source for the reaction. It is essential for DNA replication and repair of damaged DNA.</text>
</comment>
<dbReference type="SMART" id="SM00278">
    <property type="entry name" value="HhH1"/>
    <property type="match status" value="3"/>
</dbReference>
<keyword evidence="3 11" id="KW-0235">DNA replication</keyword>
<dbReference type="InterPro" id="IPR033136">
    <property type="entry name" value="DNA_ligase_CS"/>
</dbReference>
<dbReference type="GO" id="GO:0006260">
    <property type="term" value="P:DNA replication"/>
    <property type="evidence" value="ECO:0007669"/>
    <property type="project" value="UniProtKB-KW"/>
</dbReference>
<dbReference type="InterPro" id="IPR001679">
    <property type="entry name" value="DNA_ligase"/>
</dbReference>
<proteinExistence type="inferred from homology"/>
<dbReference type="NCBIfam" id="NF005932">
    <property type="entry name" value="PRK07956.1"/>
    <property type="match status" value="1"/>
</dbReference>
<dbReference type="PANTHER" id="PTHR23389:SF9">
    <property type="entry name" value="DNA LIGASE"/>
    <property type="match status" value="1"/>
</dbReference>
<feature type="binding site" evidence="11">
    <location>
        <position position="420"/>
    </location>
    <ligand>
        <name>Zn(2+)</name>
        <dbReference type="ChEBI" id="CHEBI:29105"/>
    </ligand>
</feature>
<dbReference type="NCBIfam" id="TIGR00575">
    <property type="entry name" value="dnlj"/>
    <property type="match status" value="1"/>
</dbReference>
<dbReference type="FunFam" id="1.10.150.20:FF:000007">
    <property type="entry name" value="DNA ligase"/>
    <property type="match status" value="1"/>
</dbReference>
<evidence type="ECO:0000256" key="3">
    <source>
        <dbReference type="ARBA" id="ARBA00022705"/>
    </source>
</evidence>
<comment type="cofactor">
    <cofactor evidence="11">
        <name>Mg(2+)</name>
        <dbReference type="ChEBI" id="CHEBI:18420"/>
    </cofactor>
    <cofactor evidence="11">
        <name>Mn(2+)</name>
        <dbReference type="ChEBI" id="CHEBI:29035"/>
    </cofactor>
</comment>
<keyword evidence="11" id="KW-0464">Manganese</keyword>
<accession>A0AAF0CPA8</accession>
<dbReference type="GO" id="GO:0006281">
    <property type="term" value="P:DNA repair"/>
    <property type="evidence" value="ECO:0007669"/>
    <property type="project" value="UniProtKB-KW"/>
</dbReference>
<dbReference type="Proteomes" id="UP001218638">
    <property type="component" value="Chromosome"/>
</dbReference>
<feature type="active site" description="N6-AMP-lysine intermediate" evidence="11">
    <location>
        <position position="120"/>
    </location>
</feature>
<dbReference type="PANTHER" id="PTHR23389">
    <property type="entry name" value="CHROMOSOME TRANSMISSION FIDELITY FACTOR 18"/>
    <property type="match status" value="1"/>
</dbReference>
<dbReference type="PIRSF" id="PIRSF001604">
    <property type="entry name" value="LigA"/>
    <property type="match status" value="1"/>
</dbReference>
<evidence type="ECO:0000256" key="7">
    <source>
        <dbReference type="ARBA" id="ARBA00022842"/>
    </source>
</evidence>
<evidence type="ECO:0000259" key="12">
    <source>
        <dbReference type="SMART" id="SM00278"/>
    </source>
</evidence>
<keyword evidence="4 11" id="KW-0479">Metal-binding</keyword>
<feature type="binding site" evidence="11">
    <location>
        <begin position="87"/>
        <end position="88"/>
    </location>
    <ligand>
        <name>NAD(+)</name>
        <dbReference type="ChEBI" id="CHEBI:57540"/>
    </ligand>
</feature>
<dbReference type="SUPFAM" id="SSF56091">
    <property type="entry name" value="DNA ligase/mRNA capping enzyme, catalytic domain"/>
    <property type="match status" value="1"/>
</dbReference>
<dbReference type="InterPro" id="IPR010994">
    <property type="entry name" value="RuvA_2-like"/>
</dbReference>
<name>A0AAF0CPA8_9BACT</name>
<dbReference type="Gene3D" id="2.40.50.140">
    <property type="entry name" value="Nucleic acid-binding proteins"/>
    <property type="match status" value="1"/>
</dbReference>
<evidence type="ECO:0000256" key="4">
    <source>
        <dbReference type="ARBA" id="ARBA00022723"/>
    </source>
</evidence>
<reference evidence="14" key="1">
    <citation type="submission" date="2023-03" db="EMBL/GenBank/DDBJ databases">
        <title>Lomoglobus Profundus gen. nov., sp. nov., a novel member of the phylum Verrucomicrobia, isolated from deep-marine sediment of South China Sea.</title>
        <authorList>
            <person name="Ahmad T."/>
            <person name="Ishaq S.E."/>
            <person name="Wang F."/>
        </authorList>
    </citation>
    <scope>NUCLEOTIDE SEQUENCE</scope>
    <source>
        <strain evidence="14">LMO-M01</strain>
    </source>
</reference>
<dbReference type="Gene3D" id="3.30.470.30">
    <property type="entry name" value="DNA ligase/mRNA capping enzyme"/>
    <property type="match status" value="1"/>
</dbReference>
<comment type="catalytic activity">
    <reaction evidence="10 11">
        <text>NAD(+) + (deoxyribonucleotide)n-3'-hydroxyl + 5'-phospho-(deoxyribonucleotide)m = (deoxyribonucleotide)n+m + AMP + beta-nicotinamide D-nucleotide.</text>
        <dbReference type="EC" id="6.5.1.2"/>
    </reaction>
</comment>
<feature type="domain" description="Helix-hairpin-helix DNA-binding motif class 1" evidence="12">
    <location>
        <begin position="485"/>
        <end position="504"/>
    </location>
</feature>
<dbReference type="GO" id="GO:0046872">
    <property type="term" value="F:metal ion binding"/>
    <property type="evidence" value="ECO:0007669"/>
    <property type="project" value="UniProtKB-KW"/>
</dbReference>
<comment type="similarity">
    <text evidence="11">Belongs to the NAD-dependent DNA ligase family. LigA subfamily.</text>
</comment>
<dbReference type="RefSeq" id="WP_330930471.1">
    <property type="nucleotide sequence ID" value="NZ_CP119075.1"/>
</dbReference>
<dbReference type="SMART" id="SM00532">
    <property type="entry name" value="LIGANc"/>
    <property type="match status" value="1"/>
</dbReference>
<dbReference type="Gene3D" id="1.10.287.610">
    <property type="entry name" value="Helix hairpin bin"/>
    <property type="match status" value="1"/>
</dbReference>
<feature type="binding site" evidence="11">
    <location>
        <position position="437"/>
    </location>
    <ligand>
        <name>Zn(2+)</name>
        <dbReference type="ChEBI" id="CHEBI:29105"/>
    </ligand>
</feature>
<feature type="binding site" evidence="11">
    <location>
        <position position="417"/>
    </location>
    <ligand>
        <name>Zn(2+)</name>
        <dbReference type="ChEBI" id="CHEBI:29105"/>
    </ligand>
</feature>
<feature type="domain" description="Helix-hairpin-helix DNA-binding motif class 1" evidence="12">
    <location>
        <begin position="451"/>
        <end position="470"/>
    </location>
</feature>
<keyword evidence="15" id="KW-1185">Reference proteome</keyword>
<gene>
    <name evidence="11 14" type="primary">ligA</name>
    <name evidence="14" type="ORF">PXH66_15640</name>
</gene>
<dbReference type="GO" id="GO:0003677">
    <property type="term" value="F:DNA binding"/>
    <property type="evidence" value="ECO:0007669"/>
    <property type="project" value="InterPro"/>
</dbReference>
<feature type="binding site" evidence="11">
    <location>
        <position position="299"/>
    </location>
    <ligand>
        <name>NAD(+)</name>
        <dbReference type="ChEBI" id="CHEBI:57540"/>
    </ligand>
</feature>
<dbReference type="KEGG" id="slom:PXH66_15640"/>
<dbReference type="EMBL" id="CP119075">
    <property type="protein sequence ID" value="WED63769.1"/>
    <property type="molecule type" value="Genomic_DNA"/>
</dbReference>
<evidence type="ECO:0000256" key="11">
    <source>
        <dbReference type="HAMAP-Rule" id="MF_01588"/>
    </source>
</evidence>
<feature type="domain" description="Helix-hairpin-helix DNA-binding motif class 1" evidence="12">
    <location>
        <begin position="520"/>
        <end position="536"/>
    </location>
</feature>
<evidence type="ECO:0000256" key="1">
    <source>
        <dbReference type="ARBA" id="ARBA00004067"/>
    </source>
</evidence>
<dbReference type="InterPro" id="IPR003583">
    <property type="entry name" value="Hlx-hairpin-Hlx_DNA-bd_motif"/>
</dbReference>
<dbReference type="InterPro" id="IPR013839">
    <property type="entry name" value="DNAligase_adenylation"/>
</dbReference>
<evidence type="ECO:0000256" key="9">
    <source>
        <dbReference type="ARBA" id="ARBA00023204"/>
    </source>
</evidence>
<evidence type="ECO:0000256" key="5">
    <source>
        <dbReference type="ARBA" id="ARBA00022763"/>
    </source>
</evidence>
<dbReference type="AlphaFoldDB" id="A0AAF0CPA8"/>
<keyword evidence="7 11" id="KW-0460">Magnesium</keyword>
<dbReference type="Pfam" id="PF01653">
    <property type="entry name" value="DNA_ligase_aden"/>
    <property type="match status" value="1"/>
</dbReference>
<feature type="binding site" evidence="11">
    <location>
        <position position="432"/>
    </location>
    <ligand>
        <name>Zn(2+)</name>
        <dbReference type="ChEBI" id="CHEBI:29105"/>
    </ligand>
</feature>
<dbReference type="PROSITE" id="PS01056">
    <property type="entry name" value="DNA_LIGASE_N2"/>
    <property type="match status" value="1"/>
</dbReference>
<dbReference type="HAMAP" id="MF_01588">
    <property type="entry name" value="DNA_ligase_A"/>
    <property type="match status" value="1"/>
</dbReference>